<feature type="binding site" evidence="9">
    <location>
        <begin position="513"/>
        <end position="517"/>
    </location>
    <ligand>
        <name>NADP(+)</name>
        <dbReference type="ChEBI" id="CHEBI:58349"/>
    </ligand>
</feature>
<dbReference type="InterPro" id="IPR001094">
    <property type="entry name" value="Flavdoxin-like"/>
</dbReference>
<dbReference type="PANTHER" id="PTHR19384">
    <property type="entry name" value="NITRIC OXIDE SYNTHASE-RELATED"/>
    <property type="match status" value="1"/>
</dbReference>
<feature type="binding site" evidence="9">
    <location>
        <begin position="506"/>
        <end position="507"/>
    </location>
    <ligand>
        <name>NADP(+)</name>
        <dbReference type="ChEBI" id="CHEBI:58349"/>
    </ligand>
</feature>
<dbReference type="InterPro" id="IPR028879">
    <property type="entry name" value="NDOR1"/>
</dbReference>
<keyword evidence="7 9" id="KW-0521">NADP</keyword>
<dbReference type="FunFam" id="3.40.50.80:FF:000030">
    <property type="entry name" value="NADPH-dependent diflavin oxidoreductase 1"/>
    <property type="match status" value="1"/>
</dbReference>
<dbReference type="EC" id="1.18.1.-" evidence="9"/>
<feature type="domain" description="FAD-binding FR-type" evidence="11">
    <location>
        <begin position="198"/>
        <end position="444"/>
    </location>
</feature>
<dbReference type="AlphaFoldDB" id="A0A0B7MZX9"/>
<dbReference type="SUPFAM" id="SSF63380">
    <property type="entry name" value="Riboflavin synthase domain-like"/>
    <property type="match status" value="1"/>
</dbReference>
<gene>
    <name evidence="12" type="primary">PARPA_02018.1 scaffold 2311</name>
    <name evidence="9" type="synonym">TAH18</name>
</gene>
<dbReference type="Gene3D" id="1.20.990.10">
    <property type="entry name" value="NADPH-cytochrome p450 Reductase, Chain A, domain 3"/>
    <property type="match status" value="1"/>
</dbReference>
<dbReference type="GO" id="GO:0016226">
    <property type="term" value="P:iron-sulfur cluster assembly"/>
    <property type="evidence" value="ECO:0007669"/>
    <property type="project" value="UniProtKB-UniRule"/>
</dbReference>
<dbReference type="PROSITE" id="PS50902">
    <property type="entry name" value="FLAVODOXIN_LIKE"/>
    <property type="match status" value="1"/>
</dbReference>
<comment type="similarity">
    <text evidence="9">In the N-terminal section; belongs to the flavodoxin family.</text>
</comment>
<dbReference type="PRINTS" id="PR00371">
    <property type="entry name" value="FPNCR"/>
</dbReference>
<evidence type="ECO:0000259" key="10">
    <source>
        <dbReference type="PROSITE" id="PS50902"/>
    </source>
</evidence>
<dbReference type="InterPro" id="IPR003097">
    <property type="entry name" value="CysJ-like_FAD-binding"/>
</dbReference>
<evidence type="ECO:0000313" key="13">
    <source>
        <dbReference type="Proteomes" id="UP000054107"/>
    </source>
</evidence>
<feature type="binding site" evidence="9">
    <location>
        <position position="550"/>
    </location>
    <ligand>
        <name>NADP(+)</name>
        <dbReference type="ChEBI" id="CHEBI:58349"/>
    </ligand>
</feature>
<dbReference type="Gene3D" id="3.40.50.360">
    <property type="match status" value="1"/>
</dbReference>
<evidence type="ECO:0000256" key="3">
    <source>
        <dbReference type="ARBA" id="ARBA00022490"/>
    </source>
</evidence>
<dbReference type="PANTHER" id="PTHR19384:SF10">
    <property type="entry name" value="NADPH-DEPENDENT DIFLAVIN OXIDOREDUCTASE 1"/>
    <property type="match status" value="1"/>
</dbReference>
<evidence type="ECO:0000256" key="7">
    <source>
        <dbReference type="ARBA" id="ARBA00022857"/>
    </source>
</evidence>
<feature type="binding site" evidence="9">
    <location>
        <position position="344"/>
    </location>
    <ligand>
        <name>FAD</name>
        <dbReference type="ChEBI" id="CHEBI:57692"/>
    </ligand>
</feature>
<dbReference type="Pfam" id="PF00258">
    <property type="entry name" value="Flavodoxin_1"/>
    <property type="match status" value="1"/>
</dbReference>
<evidence type="ECO:0000256" key="6">
    <source>
        <dbReference type="ARBA" id="ARBA00022827"/>
    </source>
</evidence>
<accession>A0A0B7MZX9</accession>
<dbReference type="GO" id="GO:0005739">
    <property type="term" value="C:mitochondrion"/>
    <property type="evidence" value="ECO:0007669"/>
    <property type="project" value="UniProtKB-SubCell"/>
</dbReference>
<dbReference type="InterPro" id="IPR017927">
    <property type="entry name" value="FAD-bd_FR_type"/>
</dbReference>
<comment type="catalytic activity">
    <reaction evidence="9">
        <text>2 oxidized [2Fe-2S]-[protein] + NADPH = 2 reduced [2Fe-2S]-[protein] + NADP(+) + H(+)</text>
        <dbReference type="Rhea" id="RHEA:67716"/>
        <dbReference type="Rhea" id="RHEA-COMP:17327"/>
        <dbReference type="Rhea" id="RHEA-COMP:17328"/>
        <dbReference type="ChEBI" id="CHEBI:15378"/>
        <dbReference type="ChEBI" id="CHEBI:33737"/>
        <dbReference type="ChEBI" id="CHEBI:33738"/>
        <dbReference type="ChEBI" id="CHEBI:57783"/>
        <dbReference type="ChEBI" id="CHEBI:58349"/>
    </reaction>
</comment>
<keyword evidence="8 9" id="KW-0560">Oxidoreductase</keyword>
<dbReference type="Pfam" id="PF00175">
    <property type="entry name" value="NAD_binding_1"/>
    <property type="match status" value="1"/>
</dbReference>
<dbReference type="InterPro" id="IPR001433">
    <property type="entry name" value="OxRdtase_FAD/NAD-bd"/>
</dbReference>
<feature type="binding site" evidence="9">
    <location>
        <position position="131"/>
    </location>
    <ligand>
        <name>FMN</name>
        <dbReference type="ChEBI" id="CHEBI:58210"/>
    </ligand>
</feature>
<dbReference type="GO" id="GO:0005829">
    <property type="term" value="C:cytosol"/>
    <property type="evidence" value="ECO:0007669"/>
    <property type="project" value="TreeGrafter"/>
</dbReference>
<dbReference type="EMBL" id="LN719927">
    <property type="protein sequence ID" value="CEP08673.1"/>
    <property type="molecule type" value="Genomic_DNA"/>
</dbReference>
<dbReference type="Pfam" id="PF00667">
    <property type="entry name" value="FAD_binding_1"/>
    <property type="match status" value="1"/>
</dbReference>
<comment type="caution">
    <text evidence="9">Lacks conserved residue(s) required for the propagation of feature annotation.</text>
</comment>
<evidence type="ECO:0000256" key="1">
    <source>
        <dbReference type="ARBA" id="ARBA00001917"/>
    </source>
</evidence>
<dbReference type="OrthoDB" id="1856718at2759"/>
<feature type="binding site" evidence="9">
    <location>
        <begin position="96"/>
        <end position="105"/>
    </location>
    <ligand>
        <name>FMN</name>
        <dbReference type="ChEBI" id="CHEBI:58210"/>
    </ligand>
</feature>
<dbReference type="STRING" id="35722.A0A0B7MZX9"/>
<keyword evidence="9" id="KW-0496">Mitochondrion</keyword>
<keyword evidence="5 9" id="KW-0288">FMN</keyword>
<dbReference type="PROSITE" id="PS51384">
    <property type="entry name" value="FAD_FR"/>
    <property type="match status" value="1"/>
</dbReference>
<organism evidence="12 13">
    <name type="scientific">Parasitella parasitica</name>
    <dbReference type="NCBI Taxonomy" id="35722"/>
    <lineage>
        <taxon>Eukaryota</taxon>
        <taxon>Fungi</taxon>
        <taxon>Fungi incertae sedis</taxon>
        <taxon>Mucoromycota</taxon>
        <taxon>Mucoromycotina</taxon>
        <taxon>Mucoromycetes</taxon>
        <taxon>Mucorales</taxon>
        <taxon>Mucorineae</taxon>
        <taxon>Mucoraceae</taxon>
        <taxon>Parasitella</taxon>
    </lineage>
</organism>
<evidence type="ECO:0000256" key="2">
    <source>
        <dbReference type="ARBA" id="ARBA00001974"/>
    </source>
</evidence>
<dbReference type="SUPFAM" id="SSF52218">
    <property type="entry name" value="Flavoproteins"/>
    <property type="match status" value="1"/>
</dbReference>
<evidence type="ECO:0000256" key="5">
    <source>
        <dbReference type="ARBA" id="ARBA00022643"/>
    </source>
</evidence>
<evidence type="ECO:0000256" key="4">
    <source>
        <dbReference type="ARBA" id="ARBA00022630"/>
    </source>
</evidence>
<dbReference type="InterPro" id="IPR029039">
    <property type="entry name" value="Flavoprotein-like_sf"/>
</dbReference>
<feature type="binding site" evidence="9">
    <location>
        <begin position="58"/>
        <end position="61"/>
    </location>
    <ligand>
        <name>FMN</name>
        <dbReference type="ChEBI" id="CHEBI:58210"/>
    </ligand>
</feature>
<proteinExistence type="inferred from homology"/>
<keyword evidence="13" id="KW-1185">Reference proteome</keyword>
<name>A0A0B7MZX9_9FUNG</name>
<dbReference type="FunFam" id="3.40.50.360:FF:000015">
    <property type="entry name" value="NADPH-dependent diflavin oxidoreductase 1"/>
    <property type="match status" value="1"/>
</dbReference>
<comment type="cofactor">
    <cofactor evidence="1 9">
        <name>FMN</name>
        <dbReference type="ChEBI" id="CHEBI:58210"/>
    </cofactor>
</comment>
<dbReference type="PRINTS" id="PR00369">
    <property type="entry name" value="FLAVODOXIN"/>
</dbReference>
<comment type="function">
    <text evidence="9">NADPH-dependent reductase which is a central component of the cytosolic iron-sulfur (Fe-S) protein assembly (CIA) machinery. Transfers electrons from NADPH via its FAD and FMN prosthetic groups to the [2Fe-2S] cluster of DRE2, another key component of the CIA machinery. In turn, this reduced cluster provides electrons for assembly of cytosolic iron-sulfur cluster proteins. Positively controls H(2)O(2)-induced cell death.</text>
</comment>
<dbReference type="GO" id="GO:0050661">
    <property type="term" value="F:NADP binding"/>
    <property type="evidence" value="ECO:0007669"/>
    <property type="project" value="UniProtKB-UniRule"/>
</dbReference>
<dbReference type="InterPro" id="IPR017938">
    <property type="entry name" value="Riboflavin_synthase-like_b-brl"/>
</dbReference>
<comment type="similarity">
    <text evidence="9">In the C-terminal section; belongs to the flavoprotein pyridine nucleotide cytochrome reductase family.</text>
</comment>
<keyword evidence="4 9" id="KW-0285">Flavoprotein</keyword>
<dbReference type="GO" id="GO:0050660">
    <property type="term" value="F:flavin adenine dinucleotide binding"/>
    <property type="evidence" value="ECO:0007669"/>
    <property type="project" value="UniProtKB-UniRule"/>
</dbReference>
<dbReference type="InterPro" id="IPR001709">
    <property type="entry name" value="Flavoprot_Pyr_Nucl_cyt_Rdtase"/>
</dbReference>
<dbReference type="GO" id="GO:0160246">
    <property type="term" value="F:NADPH-iron-sulfur [2Fe-2S] protein oxidoreductase activity"/>
    <property type="evidence" value="ECO:0007669"/>
    <property type="project" value="InterPro"/>
</dbReference>
<feature type="binding site" evidence="9">
    <location>
        <position position="450"/>
    </location>
    <ligand>
        <name>NADP(+)</name>
        <dbReference type="ChEBI" id="CHEBI:58349"/>
    </ligand>
</feature>
<dbReference type="GO" id="GO:0010181">
    <property type="term" value="F:FMN binding"/>
    <property type="evidence" value="ECO:0007669"/>
    <property type="project" value="UniProtKB-UniRule"/>
</dbReference>
<evidence type="ECO:0000256" key="9">
    <source>
        <dbReference type="HAMAP-Rule" id="MF_03178"/>
    </source>
</evidence>
<comment type="subcellular location">
    <subcellularLocation>
        <location evidence="9">Cytoplasm</location>
    </subcellularLocation>
    <subcellularLocation>
        <location evidence="9">Mitochondrion</location>
    </subcellularLocation>
    <text evidence="9">Relocalizes to mitochondria after H(2)O(2) exposure.</text>
</comment>
<dbReference type="HAMAP" id="MF_03178">
    <property type="entry name" value="NDOR1"/>
    <property type="match status" value="1"/>
</dbReference>
<evidence type="ECO:0000313" key="12">
    <source>
        <dbReference type="EMBL" id="CEP08673.1"/>
    </source>
</evidence>
<comment type="cofactor">
    <cofactor evidence="2 9">
        <name>FAD</name>
        <dbReference type="ChEBI" id="CHEBI:57692"/>
    </cofactor>
</comment>
<keyword evidence="3 9" id="KW-0963">Cytoplasm</keyword>
<dbReference type="GO" id="GO:0016651">
    <property type="term" value="F:oxidoreductase activity, acting on NAD(P)H"/>
    <property type="evidence" value="ECO:0007669"/>
    <property type="project" value="UniProtKB-UniRule"/>
</dbReference>
<dbReference type="InterPro" id="IPR008254">
    <property type="entry name" value="Flavodoxin/NO_synth"/>
</dbReference>
<comment type="subunit">
    <text evidence="9">Interacts with DRE2; as part of the cytosolic iron-sulfur (Fe-S) protein assembly (CIA) machinery.</text>
</comment>
<dbReference type="Gene3D" id="2.40.30.10">
    <property type="entry name" value="Translation factors"/>
    <property type="match status" value="1"/>
</dbReference>
<dbReference type="Gene3D" id="3.40.50.80">
    <property type="entry name" value="Nucleotide-binding domain of ferredoxin-NADP reductase (FNR) module"/>
    <property type="match status" value="1"/>
</dbReference>
<sequence length="589" mass="67729">MDYSLLILYGSETGCAQDVAENLARQARRRHFKTRVIAMDDYDKSQLVEEKLVIFVCSTTGQGMEPANMKKFWRFLLRKNLPHDILSDLDCAVLGLGDSSYRKYNYPSKKLYKRLLQLGANMIVERGDCDDQHYLGLDGAFVPWAKHLWDVVLEKYPTSKPPIPDDVLLPPSFKMEFIDGDAKANQPPPPPPQTRLSSGEFDLIVQSNERITAADHFQDVRHVKLTCSDPDFKYEPGDIAVITPQNLAREVDVFFEQLGWSEYADRWIKFTPHGESHRLPAHWPPTMTFRDLFVHHLDVFGVPRRSFFEMLAYFTADENHTERLREFASPEGQEDMWAYCARPRRHIGEVLFDFKPFDIPFDYVLDLFPQMQPRSFSIASSLSVHPQTMELCVAVVKYKTKMLKVRRGVFTKWLSAWKAGDVVPRVRIAKGTMALPPSPDTPLIAIGPGTGIAPMRSFLEERIVAQGAAQNVLIFGCRYHDKDFYFRDQWQEYSKSGQLVLITAFSRDQADKKVYVQDKIRQHSRLLWDLIENQQAKIVLSGSLDKMPADVAYAFKQVFMKEGGLDAEQAEAYFMDMAKSGQYQEECWN</sequence>
<dbReference type="SUPFAM" id="SSF52343">
    <property type="entry name" value="Ferredoxin reductase-like, C-terminal NADP-linked domain"/>
    <property type="match status" value="1"/>
</dbReference>
<evidence type="ECO:0000259" key="11">
    <source>
        <dbReference type="PROSITE" id="PS51384"/>
    </source>
</evidence>
<protein>
    <recommendedName>
        <fullName evidence="9">NADPH-dependent diflavin oxidoreductase 1</fullName>
        <ecNumber evidence="9">1.18.1.-</ecNumber>
    </recommendedName>
    <alternativeName>
        <fullName evidence="9">NADPH-dependent FMN and FAD-containing oxidoreductase</fullName>
    </alternativeName>
</protein>
<comment type="similarity">
    <text evidence="9">Belongs to the NADPH-dependent diflavin oxidoreductase NDOR1 family.</text>
</comment>
<keyword evidence="6 9" id="KW-0274">FAD</keyword>
<feature type="binding site" evidence="9">
    <location>
        <position position="588"/>
    </location>
    <ligand>
        <name>FAD</name>
        <dbReference type="ChEBI" id="CHEBI:57692"/>
    </ligand>
</feature>
<reference evidence="12 13" key="1">
    <citation type="submission" date="2014-09" db="EMBL/GenBank/DDBJ databases">
        <authorList>
            <person name="Ellenberger Sabrina"/>
        </authorList>
    </citation>
    <scope>NUCLEOTIDE SEQUENCE [LARGE SCALE GENOMIC DNA]</scope>
    <source>
        <strain evidence="12 13">CBS 412.66</strain>
    </source>
</reference>
<feature type="binding site" evidence="9">
    <location>
        <begin position="374"/>
        <end position="377"/>
    </location>
    <ligand>
        <name>FAD</name>
        <dbReference type="ChEBI" id="CHEBI:57692"/>
    </ligand>
</feature>
<dbReference type="GO" id="GO:0005634">
    <property type="term" value="C:nucleus"/>
    <property type="evidence" value="ECO:0007669"/>
    <property type="project" value="UniProtKB-ARBA"/>
</dbReference>
<evidence type="ECO:0000256" key="8">
    <source>
        <dbReference type="ARBA" id="ARBA00023002"/>
    </source>
</evidence>
<feature type="domain" description="Flavodoxin-like" evidence="10">
    <location>
        <begin position="5"/>
        <end position="149"/>
    </location>
</feature>
<dbReference type="InterPro" id="IPR039261">
    <property type="entry name" value="FNR_nucleotide-bd"/>
</dbReference>
<dbReference type="InterPro" id="IPR023173">
    <property type="entry name" value="NADPH_Cyt_P450_Rdtase_alpha"/>
</dbReference>
<dbReference type="Proteomes" id="UP000054107">
    <property type="component" value="Unassembled WGS sequence"/>
</dbReference>